<keyword evidence="1" id="KW-0732">Signal</keyword>
<evidence type="ECO:0008006" key="3">
    <source>
        <dbReference type="Google" id="ProtNLM"/>
    </source>
</evidence>
<dbReference type="EMBL" id="CP159925">
    <property type="protein sequence ID" value="XCO76094.1"/>
    <property type="molecule type" value="Genomic_DNA"/>
</dbReference>
<feature type="chain" id="PRO_5043762045" description="Tetratricopeptide repeat protein" evidence="1">
    <location>
        <begin position="20"/>
        <end position="240"/>
    </location>
</feature>
<sequence>MSRPFALLLLILAASPAQALTFADQTLVCPIDGKSFTARVMSSGTSFGRYFDTRPFGPIAAPAPLPACPGNGFIVVEQREYSAEELTKLRAFVASEEYRGWIANETPYYRLARQMAFAGASPDAAANVWLQATWEADAERYPRYAEQALQAWRQRAQRQAGSEEGVHARLVVGELQRRLGRFDEARASFLAVRADPALQRIEDAETRDYLGQIVAAQLQLVQARDTRNARLDDDGAIVHF</sequence>
<dbReference type="AlphaFoldDB" id="A0AAU8MV71"/>
<protein>
    <recommendedName>
        <fullName evidence="3">Tetratricopeptide repeat protein</fullName>
    </recommendedName>
</protein>
<dbReference type="RefSeq" id="WP_363799484.1">
    <property type="nucleotide sequence ID" value="NZ_CP159925.1"/>
</dbReference>
<name>A0AAU8MV71_9GAMM</name>
<reference evidence="2" key="1">
    <citation type="submission" date="2024-06" db="EMBL/GenBank/DDBJ databases">
        <authorList>
            <person name="Li S."/>
        </authorList>
    </citation>
    <scope>NUCLEOTIDE SEQUENCE</scope>
    <source>
        <strain evidence="2">SR10</strain>
    </source>
</reference>
<evidence type="ECO:0000256" key="1">
    <source>
        <dbReference type="SAM" id="SignalP"/>
    </source>
</evidence>
<proteinExistence type="predicted"/>
<feature type="signal peptide" evidence="1">
    <location>
        <begin position="1"/>
        <end position="19"/>
    </location>
</feature>
<accession>A0AAU8MV71</accession>
<gene>
    <name evidence="2" type="ORF">ABU614_04715</name>
</gene>
<evidence type="ECO:0000313" key="2">
    <source>
        <dbReference type="EMBL" id="XCO76094.1"/>
    </source>
</evidence>
<organism evidence="2">
    <name type="scientific">Lysobacter firmicutimachus</name>
    <dbReference type="NCBI Taxonomy" id="1792846"/>
    <lineage>
        <taxon>Bacteria</taxon>
        <taxon>Pseudomonadati</taxon>
        <taxon>Pseudomonadota</taxon>
        <taxon>Gammaproteobacteria</taxon>
        <taxon>Lysobacterales</taxon>
        <taxon>Lysobacteraceae</taxon>
        <taxon>Lysobacter</taxon>
    </lineage>
</organism>